<proteinExistence type="predicted"/>
<protein>
    <submittedName>
        <fullName evidence="1">Uncharacterized protein</fullName>
    </submittedName>
</protein>
<gene>
    <name evidence="1" type="ORF">MBAV_004991</name>
</gene>
<name>A0A0F3GQ92_9BACT</name>
<comment type="caution">
    <text evidence="1">The sequence shown here is derived from an EMBL/GenBank/DDBJ whole genome shotgun (WGS) entry which is preliminary data.</text>
</comment>
<evidence type="ECO:0000313" key="2">
    <source>
        <dbReference type="Proteomes" id="UP000033423"/>
    </source>
</evidence>
<evidence type="ECO:0000313" key="1">
    <source>
        <dbReference type="EMBL" id="KJU82813.1"/>
    </source>
</evidence>
<organism evidence="1 2">
    <name type="scientific">Candidatus Magnetobacterium bavaricum</name>
    <dbReference type="NCBI Taxonomy" id="29290"/>
    <lineage>
        <taxon>Bacteria</taxon>
        <taxon>Pseudomonadati</taxon>
        <taxon>Nitrospirota</taxon>
        <taxon>Thermodesulfovibrionia</taxon>
        <taxon>Thermodesulfovibrionales</taxon>
        <taxon>Candidatus Magnetobacteriaceae</taxon>
        <taxon>Candidatus Magnetobacterium</taxon>
    </lineage>
</organism>
<dbReference type="EMBL" id="LACI01002158">
    <property type="protein sequence ID" value="KJU82813.1"/>
    <property type="molecule type" value="Genomic_DNA"/>
</dbReference>
<reference evidence="1 2" key="1">
    <citation type="submission" date="2015-02" db="EMBL/GenBank/DDBJ databases">
        <title>Single-cell genomics of uncultivated deep-branching MTB reveals a conserved set of magnetosome genes.</title>
        <authorList>
            <person name="Kolinko S."/>
            <person name="Richter M."/>
            <person name="Glockner F.O."/>
            <person name="Brachmann A."/>
            <person name="Schuler D."/>
        </authorList>
    </citation>
    <scope>NUCLEOTIDE SEQUENCE [LARGE SCALE GENOMIC DNA]</scope>
    <source>
        <strain evidence="1">TM-1</strain>
    </source>
</reference>
<sequence>MSAYLFIIAEIPMKFVIPHDEFILIGNSSGIHIEKFMHPCKACVFFIFCDIVIMRQKR</sequence>
<accession>A0A0F3GQ92</accession>
<keyword evidence="2" id="KW-1185">Reference proteome</keyword>
<dbReference type="AlphaFoldDB" id="A0A0F3GQ92"/>
<dbReference type="Proteomes" id="UP000033423">
    <property type="component" value="Unassembled WGS sequence"/>
</dbReference>